<feature type="region of interest" description="Disordered" evidence="1">
    <location>
        <begin position="50"/>
        <end position="93"/>
    </location>
</feature>
<sequence>MQRYKPKAILCLAFLLIPVLSFAQEGQQGDREGFFSRDYVNEGFKGKGDEISGSATAAPENKAESDVPKRATNNKEADFKELGQTEDNKEKADAKETEVDIFAEGQGLAIKSLGVIVDGTKDTSLKEVLRNFGRLVKVRKLNPGSIFLVGEYSYVLPNMEKNGPILTQAFEQETGLNTPSEASTFIPTPLPEDTENIIGLLNLLRSYTDVTSLFAIFTNLRISSTIPSAYSVKLLPTWILGTDSGDVVLEGLRDPSPYISQKGEFVAASIQMFTKE</sequence>
<dbReference type="Proteomes" id="UP000524246">
    <property type="component" value="Unassembled WGS sequence"/>
</dbReference>
<accession>A0A7X9FTB3</accession>
<evidence type="ECO:0000256" key="1">
    <source>
        <dbReference type="SAM" id="MobiDB-lite"/>
    </source>
</evidence>
<name>A0A7X9FTB3_9DELT</name>
<feature type="signal peptide" evidence="2">
    <location>
        <begin position="1"/>
        <end position="23"/>
    </location>
</feature>
<proteinExistence type="predicted"/>
<evidence type="ECO:0008006" key="5">
    <source>
        <dbReference type="Google" id="ProtNLM"/>
    </source>
</evidence>
<keyword evidence="2" id="KW-0732">Signal</keyword>
<protein>
    <recommendedName>
        <fullName evidence="5">SPOR domain-containing protein</fullName>
    </recommendedName>
</protein>
<evidence type="ECO:0000313" key="4">
    <source>
        <dbReference type="Proteomes" id="UP000524246"/>
    </source>
</evidence>
<dbReference type="EMBL" id="JAAZON010000562">
    <property type="protein sequence ID" value="NMC63947.1"/>
    <property type="molecule type" value="Genomic_DNA"/>
</dbReference>
<gene>
    <name evidence="3" type="ORF">GYA55_12360</name>
</gene>
<evidence type="ECO:0000313" key="3">
    <source>
        <dbReference type="EMBL" id="NMC63947.1"/>
    </source>
</evidence>
<feature type="chain" id="PRO_5031390169" description="SPOR domain-containing protein" evidence="2">
    <location>
        <begin position="24"/>
        <end position="276"/>
    </location>
</feature>
<reference evidence="3 4" key="1">
    <citation type="journal article" date="2020" name="Biotechnol. Biofuels">
        <title>New insights from the biogas microbiome by comprehensive genome-resolved metagenomics of nearly 1600 species originating from multiple anaerobic digesters.</title>
        <authorList>
            <person name="Campanaro S."/>
            <person name="Treu L."/>
            <person name="Rodriguez-R L.M."/>
            <person name="Kovalovszki A."/>
            <person name="Ziels R.M."/>
            <person name="Maus I."/>
            <person name="Zhu X."/>
            <person name="Kougias P.G."/>
            <person name="Basile A."/>
            <person name="Luo G."/>
            <person name="Schluter A."/>
            <person name="Konstantinidis K.T."/>
            <person name="Angelidaki I."/>
        </authorList>
    </citation>
    <scope>NUCLEOTIDE SEQUENCE [LARGE SCALE GENOMIC DNA]</scope>
    <source>
        <strain evidence="3">AS27yjCOA_65</strain>
    </source>
</reference>
<evidence type="ECO:0000256" key="2">
    <source>
        <dbReference type="SAM" id="SignalP"/>
    </source>
</evidence>
<dbReference type="AlphaFoldDB" id="A0A7X9FTB3"/>
<feature type="compositionally biased region" description="Basic and acidic residues" evidence="1">
    <location>
        <begin position="61"/>
        <end position="93"/>
    </location>
</feature>
<organism evidence="3 4">
    <name type="scientific">SAR324 cluster bacterium</name>
    <dbReference type="NCBI Taxonomy" id="2024889"/>
    <lineage>
        <taxon>Bacteria</taxon>
        <taxon>Deltaproteobacteria</taxon>
        <taxon>SAR324 cluster</taxon>
    </lineage>
</organism>
<comment type="caution">
    <text evidence="3">The sequence shown here is derived from an EMBL/GenBank/DDBJ whole genome shotgun (WGS) entry which is preliminary data.</text>
</comment>